<dbReference type="Pfam" id="PF05383">
    <property type="entry name" value="La"/>
    <property type="match status" value="1"/>
</dbReference>
<name>A0A443SF69_9ACAR</name>
<keyword evidence="9" id="KW-1185">Reference proteome</keyword>
<evidence type="ECO:0000256" key="6">
    <source>
        <dbReference type="SAM" id="MobiDB-lite"/>
    </source>
</evidence>
<keyword evidence="2 5" id="KW-0694">RNA-binding</keyword>
<dbReference type="Gene3D" id="1.10.10.10">
    <property type="entry name" value="Winged helix-like DNA-binding domain superfamily/Winged helix DNA-binding domain"/>
    <property type="match status" value="1"/>
</dbReference>
<dbReference type="InterPro" id="IPR036390">
    <property type="entry name" value="WH_DNA-bd_sf"/>
</dbReference>
<dbReference type="GO" id="GO:1990904">
    <property type="term" value="C:ribonucleoprotein complex"/>
    <property type="evidence" value="ECO:0007669"/>
    <property type="project" value="InterPro"/>
</dbReference>
<dbReference type="Proteomes" id="UP000288716">
    <property type="component" value="Unassembled WGS sequence"/>
</dbReference>
<evidence type="ECO:0000256" key="5">
    <source>
        <dbReference type="PROSITE-ProRule" id="PRU00332"/>
    </source>
</evidence>
<dbReference type="SMART" id="SM00715">
    <property type="entry name" value="LA"/>
    <property type="match status" value="1"/>
</dbReference>
<dbReference type="GO" id="GO:0005634">
    <property type="term" value="C:nucleus"/>
    <property type="evidence" value="ECO:0007669"/>
    <property type="project" value="UniProtKB-SubCell"/>
</dbReference>
<feature type="compositionally biased region" description="Basic and acidic residues" evidence="6">
    <location>
        <begin position="1"/>
        <end position="10"/>
    </location>
</feature>
<dbReference type="InterPro" id="IPR002344">
    <property type="entry name" value="Lupus_La"/>
</dbReference>
<dbReference type="PROSITE" id="PS50961">
    <property type="entry name" value="HTH_LA"/>
    <property type="match status" value="1"/>
</dbReference>
<dbReference type="PANTHER" id="PTHR22792:SF132">
    <property type="entry name" value="LA-RELATED PROTEIN 1"/>
    <property type="match status" value="1"/>
</dbReference>
<evidence type="ECO:0000256" key="4">
    <source>
        <dbReference type="ARBA" id="ARBA00072183"/>
    </source>
</evidence>
<dbReference type="InterPro" id="IPR006630">
    <property type="entry name" value="La_HTH"/>
</dbReference>
<comment type="caution">
    <text evidence="8">The sequence shown here is derived from an EMBL/GenBank/DDBJ whole genome shotgun (WGS) entry which is preliminary data.</text>
</comment>
<evidence type="ECO:0000259" key="7">
    <source>
        <dbReference type="PROSITE" id="PS50961"/>
    </source>
</evidence>
<feature type="compositionally biased region" description="Basic residues" evidence="6">
    <location>
        <begin position="71"/>
        <end position="81"/>
    </location>
</feature>
<dbReference type="OrthoDB" id="340227at2759"/>
<evidence type="ECO:0000256" key="3">
    <source>
        <dbReference type="ARBA" id="ARBA00023242"/>
    </source>
</evidence>
<evidence type="ECO:0000313" key="9">
    <source>
        <dbReference type="Proteomes" id="UP000288716"/>
    </source>
</evidence>
<keyword evidence="3" id="KW-0539">Nucleus</keyword>
<gene>
    <name evidence="8" type="ORF">B4U80_08458</name>
</gene>
<sequence>MEESSREVQKNGDQQNECATNTPVKEDISSNVNTSVENEPEEKDEAQSSSGASVTSDKPAAASDCNVATRGNKKKGSKNRWRPLIIEPQSSKHHDRVKGQRGRRRDNSQTNVENGNTMLEEEVNSGAERGYRGSRRARGRGYSNFGRPSFRGRARNIDGNRSQTVAISDEYSPSITYYAVNYEGPVNQAVSPGRSVRNGPLSPNIAQTATAAYLSPTGAVPTSFISPYYTSFTPLTTPAYDQETLQNMIRKQIEYYFSEENLQRDFFLRRKMDSEGYLPVSLIASFQRVQALTQDILLLVEALESSTEVDLSEDRSKVRTKNDPQKWPIFAMRFPLSANETGDSVKAGDSGNANGSGASSDLHPDVPDFIPGQPYGYGYDGAQPPLKLEMAKDNGVALENTTKKVFCYADIVKKKELEAQTVFRQTLNNGENVNPCELKKRNDS</sequence>
<dbReference type="GO" id="GO:0005829">
    <property type="term" value="C:cytosol"/>
    <property type="evidence" value="ECO:0007669"/>
    <property type="project" value="TreeGrafter"/>
</dbReference>
<dbReference type="GO" id="GO:0045727">
    <property type="term" value="P:positive regulation of translation"/>
    <property type="evidence" value="ECO:0007669"/>
    <property type="project" value="TreeGrafter"/>
</dbReference>
<dbReference type="EMBL" id="NCKV01003001">
    <property type="protein sequence ID" value="RWS26161.1"/>
    <property type="molecule type" value="Genomic_DNA"/>
</dbReference>
<evidence type="ECO:0000256" key="2">
    <source>
        <dbReference type="ARBA" id="ARBA00022884"/>
    </source>
</evidence>
<feature type="compositionally biased region" description="Polar residues" evidence="6">
    <location>
        <begin position="11"/>
        <end position="37"/>
    </location>
</feature>
<feature type="compositionally biased region" description="Polar residues" evidence="6">
    <location>
        <begin position="108"/>
        <end position="117"/>
    </location>
</feature>
<feature type="domain" description="HTH La-type RNA-binding" evidence="7">
    <location>
        <begin position="239"/>
        <end position="331"/>
    </location>
</feature>
<dbReference type="GO" id="GO:0006396">
    <property type="term" value="P:RNA processing"/>
    <property type="evidence" value="ECO:0007669"/>
    <property type="project" value="InterPro"/>
</dbReference>
<dbReference type="STRING" id="299467.A0A443SF69"/>
<dbReference type="PANTHER" id="PTHR22792">
    <property type="entry name" value="LUPUS LA PROTEIN-RELATED"/>
    <property type="match status" value="1"/>
</dbReference>
<proteinExistence type="predicted"/>
<evidence type="ECO:0000256" key="1">
    <source>
        <dbReference type="ARBA" id="ARBA00004123"/>
    </source>
</evidence>
<feature type="region of interest" description="Disordered" evidence="6">
    <location>
        <begin position="1"/>
        <end position="157"/>
    </location>
</feature>
<reference evidence="8 9" key="1">
    <citation type="journal article" date="2018" name="Gigascience">
        <title>Genomes of trombidid mites reveal novel predicted allergens and laterally-transferred genes associated with secondary metabolism.</title>
        <authorList>
            <person name="Dong X."/>
            <person name="Chaisiri K."/>
            <person name="Xia D."/>
            <person name="Armstrong S.D."/>
            <person name="Fang Y."/>
            <person name="Donnelly M.J."/>
            <person name="Kadowaki T."/>
            <person name="McGarry J.W."/>
            <person name="Darby A.C."/>
            <person name="Makepeace B.L."/>
        </authorList>
    </citation>
    <scope>NUCLEOTIDE SEQUENCE [LARGE SCALE GENOMIC DNA]</scope>
    <source>
        <strain evidence="8">UoL-UT</strain>
    </source>
</reference>
<protein>
    <recommendedName>
        <fullName evidence="4">La-related protein 1</fullName>
    </recommendedName>
</protein>
<dbReference type="SUPFAM" id="SSF46785">
    <property type="entry name" value="Winged helix' DNA-binding domain"/>
    <property type="match status" value="1"/>
</dbReference>
<dbReference type="VEuPathDB" id="VectorBase:LDEU005878"/>
<organism evidence="8 9">
    <name type="scientific">Leptotrombidium deliense</name>
    <dbReference type="NCBI Taxonomy" id="299467"/>
    <lineage>
        <taxon>Eukaryota</taxon>
        <taxon>Metazoa</taxon>
        <taxon>Ecdysozoa</taxon>
        <taxon>Arthropoda</taxon>
        <taxon>Chelicerata</taxon>
        <taxon>Arachnida</taxon>
        <taxon>Acari</taxon>
        <taxon>Acariformes</taxon>
        <taxon>Trombidiformes</taxon>
        <taxon>Prostigmata</taxon>
        <taxon>Anystina</taxon>
        <taxon>Parasitengona</taxon>
        <taxon>Trombiculoidea</taxon>
        <taxon>Trombiculidae</taxon>
        <taxon>Leptotrombidium</taxon>
    </lineage>
</organism>
<dbReference type="FunFam" id="1.10.10.10:FF:000131">
    <property type="entry name" value="la-related protein 1B isoform X2"/>
    <property type="match status" value="1"/>
</dbReference>
<feature type="compositionally biased region" description="Low complexity" evidence="6">
    <location>
        <begin position="347"/>
        <end position="361"/>
    </location>
</feature>
<dbReference type="GO" id="GO:0008187">
    <property type="term" value="F:poly-pyrimidine tract binding"/>
    <property type="evidence" value="ECO:0007669"/>
    <property type="project" value="UniProtKB-ARBA"/>
</dbReference>
<feature type="region of interest" description="Disordered" evidence="6">
    <location>
        <begin position="341"/>
        <end position="365"/>
    </location>
</feature>
<dbReference type="GO" id="GO:0010494">
    <property type="term" value="C:cytoplasmic stress granule"/>
    <property type="evidence" value="ECO:0007669"/>
    <property type="project" value="TreeGrafter"/>
</dbReference>
<dbReference type="InterPro" id="IPR036388">
    <property type="entry name" value="WH-like_DNA-bd_sf"/>
</dbReference>
<feature type="compositionally biased region" description="Basic residues" evidence="6">
    <location>
        <begin position="91"/>
        <end position="104"/>
    </location>
</feature>
<feature type="compositionally biased region" description="Polar residues" evidence="6">
    <location>
        <begin position="47"/>
        <end position="56"/>
    </location>
</feature>
<evidence type="ECO:0000313" key="8">
    <source>
        <dbReference type="EMBL" id="RWS26161.1"/>
    </source>
</evidence>
<accession>A0A443SF69</accession>
<dbReference type="InterPro" id="IPR045180">
    <property type="entry name" value="La_dom_prot"/>
</dbReference>
<dbReference type="PRINTS" id="PR00302">
    <property type="entry name" value="LUPUSLA"/>
</dbReference>
<dbReference type="AlphaFoldDB" id="A0A443SF69"/>
<comment type="subcellular location">
    <subcellularLocation>
        <location evidence="1">Nucleus</location>
    </subcellularLocation>
</comment>